<evidence type="ECO:0000313" key="5">
    <source>
        <dbReference type="Proteomes" id="UP000183469"/>
    </source>
</evidence>
<evidence type="ECO:0000313" key="4">
    <source>
        <dbReference type="EMBL" id="SDZ79722.1"/>
    </source>
</evidence>
<accession>A0A1H3W064</accession>
<dbReference type="AlphaFoldDB" id="A0A1H3W064"/>
<feature type="transmembrane region" description="Helical" evidence="1">
    <location>
        <begin position="266"/>
        <end position="288"/>
    </location>
</feature>
<dbReference type="OrthoDB" id="9809348at2"/>
<dbReference type="PANTHER" id="PTHR34220:SF7">
    <property type="entry name" value="SENSOR HISTIDINE KINASE YPDA"/>
    <property type="match status" value="1"/>
</dbReference>
<evidence type="ECO:0000256" key="1">
    <source>
        <dbReference type="SAM" id="Phobius"/>
    </source>
</evidence>
<keyword evidence="1" id="KW-0472">Membrane</keyword>
<keyword evidence="1" id="KW-1133">Transmembrane helix</keyword>
<feature type="domain" description="Histidine kinase/HSP90-like ATPase" evidence="2">
    <location>
        <begin position="402"/>
        <end position="505"/>
    </location>
</feature>
<feature type="transmembrane region" description="Helical" evidence="1">
    <location>
        <begin position="12"/>
        <end position="35"/>
    </location>
</feature>
<evidence type="ECO:0000259" key="2">
    <source>
        <dbReference type="Pfam" id="PF02518"/>
    </source>
</evidence>
<evidence type="ECO:0000259" key="3">
    <source>
        <dbReference type="Pfam" id="PF06580"/>
    </source>
</evidence>
<gene>
    <name evidence="4" type="ORF">SAMN05660648_00694</name>
</gene>
<dbReference type="InterPro" id="IPR050640">
    <property type="entry name" value="Bact_2-comp_sensor_kinase"/>
</dbReference>
<protein>
    <submittedName>
        <fullName evidence="4">Histidine kinase</fullName>
    </submittedName>
</protein>
<dbReference type="Pfam" id="PF06580">
    <property type="entry name" value="His_kinase"/>
    <property type="match status" value="1"/>
</dbReference>
<keyword evidence="4" id="KW-0808">Transferase</keyword>
<feature type="domain" description="Signal transduction histidine kinase internal region" evidence="3">
    <location>
        <begin position="306"/>
        <end position="384"/>
    </location>
</feature>
<dbReference type="InterPro" id="IPR003594">
    <property type="entry name" value="HATPase_dom"/>
</dbReference>
<keyword evidence="1" id="KW-0812">Transmembrane</keyword>
<dbReference type="RefSeq" id="WP_074670863.1">
    <property type="nucleotide sequence ID" value="NZ_FNQG01000002.1"/>
</dbReference>
<reference evidence="4 5" key="1">
    <citation type="submission" date="2016-10" db="EMBL/GenBank/DDBJ databases">
        <authorList>
            <person name="de Groot N.N."/>
        </authorList>
    </citation>
    <scope>NUCLEOTIDE SEQUENCE [LARGE SCALE GENOMIC DNA]</scope>
    <source>
        <strain evidence="4 5">DSM 2872</strain>
    </source>
</reference>
<dbReference type="GO" id="GO:0000155">
    <property type="term" value="F:phosphorelay sensor kinase activity"/>
    <property type="evidence" value="ECO:0007669"/>
    <property type="project" value="InterPro"/>
</dbReference>
<dbReference type="Proteomes" id="UP000183469">
    <property type="component" value="Unassembled WGS sequence"/>
</dbReference>
<name>A0A1H3W064_SELRU</name>
<sequence length="517" mass="58739">MYNFQDELRRALLKYALLPAILLALISLLLIVYSWHHYVLTGNYTARQGAAERIERMLVDSDEIMKQLENRINASALPLTGQVQDVEARAALYGVVYETVNQSSLPLEFYLTDAEGNLLLGSRRQLPLPLQDRNWGFMERLRQRQEPVAEFVRMGERQQDFVRGKALYKNNELQGYLLLAIAGENMLAQGQKPGIKLAVTDAYYNQAAAQGSVPVDGQGKLLPLVCGLNGGLAEVEQEVYYVTQSHLPYGVRVLAITPVRSLLVRYFMGGMLLLILLAVLLPVIFWSVQRESRLRAQTVEKLTSKAEMRELVSQFNPHFLFNTLENIKYMVKLNPAAAVKMVMALSALLRYSINNSVQQVRLADDLDYVHRYLEIQQYRFGKRLDFTEEIDSEVWEAEIPKLLFQPVLENAIKYGADKSGIKHVHLSISRQGENLQVAVCDKGPGFSTEALADWQRMMQMEENITEHTGLFNIHRRIQLLYGRDYGVSIREEAGQNCVTICLPYQRAKGEKDSCCAL</sequence>
<organism evidence="4 5">
    <name type="scientific">Selenomonas ruminantium</name>
    <dbReference type="NCBI Taxonomy" id="971"/>
    <lineage>
        <taxon>Bacteria</taxon>
        <taxon>Bacillati</taxon>
        <taxon>Bacillota</taxon>
        <taxon>Negativicutes</taxon>
        <taxon>Selenomonadales</taxon>
        <taxon>Selenomonadaceae</taxon>
        <taxon>Selenomonas</taxon>
    </lineage>
</organism>
<dbReference type="GO" id="GO:0016020">
    <property type="term" value="C:membrane"/>
    <property type="evidence" value="ECO:0007669"/>
    <property type="project" value="InterPro"/>
</dbReference>
<dbReference type="PANTHER" id="PTHR34220">
    <property type="entry name" value="SENSOR HISTIDINE KINASE YPDA"/>
    <property type="match status" value="1"/>
</dbReference>
<dbReference type="InterPro" id="IPR010559">
    <property type="entry name" value="Sig_transdc_His_kin_internal"/>
</dbReference>
<dbReference type="Pfam" id="PF02518">
    <property type="entry name" value="HATPase_c"/>
    <property type="match status" value="1"/>
</dbReference>
<dbReference type="SUPFAM" id="SSF55874">
    <property type="entry name" value="ATPase domain of HSP90 chaperone/DNA topoisomerase II/histidine kinase"/>
    <property type="match status" value="1"/>
</dbReference>
<dbReference type="Gene3D" id="3.30.565.10">
    <property type="entry name" value="Histidine kinase-like ATPase, C-terminal domain"/>
    <property type="match status" value="1"/>
</dbReference>
<dbReference type="InterPro" id="IPR036890">
    <property type="entry name" value="HATPase_C_sf"/>
</dbReference>
<proteinExistence type="predicted"/>
<keyword evidence="4" id="KW-0418">Kinase</keyword>
<dbReference type="EMBL" id="FNQG01000002">
    <property type="protein sequence ID" value="SDZ79722.1"/>
    <property type="molecule type" value="Genomic_DNA"/>
</dbReference>